<dbReference type="NCBIfam" id="TIGR00544">
    <property type="entry name" value="lgt"/>
    <property type="match status" value="1"/>
</dbReference>
<dbReference type="EMBL" id="FOAF01000002">
    <property type="protein sequence ID" value="SEL36935.1"/>
    <property type="molecule type" value="Genomic_DNA"/>
</dbReference>
<evidence type="ECO:0000256" key="6">
    <source>
        <dbReference type="ARBA" id="ARBA00023136"/>
    </source>
</evidence>
<dbReference type="InterPro" id="IPR001640">
    <property type="entry name" value="Lgt"/>
</dbReference>
<name>A0A1H7PNV9_OLID1</name>
<dbReference type="Pfam" id="PF01790">
    <property type="entry name" value="LGT"/>
    <property type="match status" value="1"/>
</dbReference>
<evidence type="ECO:0000313" key="8">
    <source>
        <dbReference type="EMBL" id="SEL36935.1"/>
    </source>
</evidence>
<evidence type="ECO:0000256" key="3">
    <source>
        <dbReference type="ARBA" id="ARBA00022679"/>
    </source>
</evidence>
<reference evidence="9" key="1">
    <citation type="submission" date="2016-10" db="EMBL/GenBank/DDBJ databases">
        <authorList>
            <person name="Varghese N."/>
            <person name="Submissions S."/>
        </authorList>
    </citation>
    <scope>NUCLEOTIDE SEQUENCE [LARGE SCALE GENOMIC DNA]</scope>
    <source>
        <strain evidence="9">DSM 18733</strain>
    </source>
</reference>
<accession>A0A1H7PNV9</accession>
<dbReference type="OrthoDB" id="871140at2"/>
<comment type="function">
    <text evidence="7">Catalyzes the transfer of the diacylglyceryl group from phosphatidylglycerol to the sulfhydryl group of the N-terminal cysteine of a prolipoprotein, the first step in the formation of mature lipoproteins.</text>
</comment>
<gene>
    <name evidence="7" type="primary">lgt</name>
    <name evidence="8" type="ORF">SAMN05661044_02290</name>
</gene>
<dbReference type="HAMAP" id="MF_01147">
    <property type="entry name" value="Lgt"/>
    <property type="match status" value="1"/>
</dbReference>
<dbReference type="GO" id="GO:0005886">
    <property type="term" value="C:plasma membrane"/>
    <property type="evidence" value="ECO:0007669"/>
    <property type="project" value="UniProtKB-SubCell"/>
</dbReference>
<comment type="pathway">
    <text evidence="7">Protein modification; lipoprotein biosynthesis (diacylglyceryl transfer).</text>
</comment>
<evidence type="ECO:0000256" key="2">
    <source>
        <dbReference type="ARBA" id="ARBA00022475"/>
    </source>
</evidence>
<dbReference type="PROSITE" id="PS01311">
    <property type="entry name" value="LGT"/>
    <property type="match status" value="1"/>
</dbReference>
<evidence type="ECO:0000256" key="1">
    <source>
        <dbReference type="ARBA" id="ARBA00007150"/>
    </source>
</evidence>
<dbReference type="RefSeq" id="WP_093324131.1">
    <property type="nucleotide sequence ID" value="NZ_FOAF01000002.1"/>
</dbReference>
<protein>
    <recommendedName>
        <fullName evidence="7">Phosphatidylglycerol--prolipoprotein diacylglyceryl transferase</fullName>
        <ecNumber evidence="7">2.5.1.145</ecNumber>
    </recommendedName>
</protein>
<comment type="catalytic activity">
    <reaction evidence="7">
        <text>L-cysteinyl-[prolipoprotein] + a 1,2-diacyl-sn-glycero-3-phospho-(1'-sn-glycerol) = an S-1,2-diacyl-sn-glyceryl-L-cysteinyl-[prolipoprotein] + sn-glycerol 1-phosphate + H(+)</text>
        <dbReference type="Rhea" id="RHEA:56712"/>
        <dbReference type="Rhea" id="RHEA-COMP:14679"/>
        <dbReference type="Rhea" id="RHEA-COMP:14680"/>
        <dbReference type="ChEBI" id="CHEBI:15378"/>
        <dbReference type="ChEBI" id="CHEBI:29950"/>
        <dbReference type="ChEBI" id="CHEBI:57685"/>
        <dbReference type="ChEBI" id="CHEBI:64716"/>
        <dbReference type="ChEBI" id="CHEBI:140658"/>
        <dbReference type="EC" id="2.5.1.145"/>
    </reaction>
</comment>
<evidence type="ECO:0000256" key="5">
    <source>
        <dbReference type="ARBA" id="ARBA00022989"/>
    </source>
</evidence>
<dbReference type="PANTHER" id="PTHR30589">
    <property type="entry name" value="PROLIPOPROTEIN DIACYLGLYCERYL TRANSFERASE"/>
    <property type="match status" value="1"/>
</dbReference>
<keyword evidence="5 7" id="KW-1133">Transmembrane helix</keyword>
<dbReference type="EC" id="2.5.1.145" evidence="7"/>
<dbReference type="STRING" id="407022.SAMN05661044_02290"/>
<feature type="transmembrane region" description="Helical" evidence="7">
    <location>
        <begin position="214"/>
        <end position="231"/>
    </location>
</feature>
<comment type="subcellular location">
    <subcellularLocation>
        <location evidence="7">Cell membrane</location>
        <topology evidence="7">Multi-pass membrane protein</topology>
    </subcellularLocation>
</comment>
<sequence length="278" mass="31751">MLTVLSSIQWGIDPELFHIGGFGLRYYTLCFMLAFFLSYVILLSIFKREGKSQELLDKLTIYVFIGTVLGARLGHCLFYEFDYYKDHLLEMILPIRTVNGTLTFTGYQGLASHGGAIGIIVALILYCRKTKVNFWWIADRLVIVAALSGALIRTGNFFNSEIIGKPSQLPWSVVFTHVDNIPRHPAQLYESMGYLVIFIILFNLYKKSKFQKPAFLFGFFMVTVFGLRFLMEFVKENQESFESAMTLNMGQILSIPFIAIGFYFMFKSNNASGIAQKK</sequence>
<organism evidence="8 9">
    <name type="scientific">Olivibacter domesticus</name>
    <name type="common">Pseudosphingobacterium domesticum</name>
    <dbReference type="NCBI Taxonomy" id="407022"/>
    <lineage>
        <taxon>Bacteria</taxon>
        <taxon>Pseudomonadati</taxon>
        <taxon>Bacteroidota</taxon>
        <taxon>Sphingobacteriia</taxon>
        <taxon>Sphingobacteriales</taxon>
        <taxon>Sphingobacteriaceae</taxon>
        <taxon>Olivibacter</taxon>
    </lineage>
</organism>
<feature type="transmembrane region" description="Helical" evidence="7">
    <location>
        <begin position="134"/>
        <end position="152"/>
    </location>
</feature>
<keyword evidence="3 7" id="KW-0808">Transferase</keyword>
<comment type="similarity">
    <text evidence="1 7">Belongs to the Lgt family.</text>
</comment>
<dbReference type="GO" id="GO:0042158">
    <property type="term" value="P:lipoprotein biosynthetic process"/>
    <property type="evidence" value="ECO:0007669"/>
    <property type="project" value="UniProtKB-UniRule"/>
</dbReference>
<keyword evidence="4 7" id="KW-0812">Transmembrane</keyword>
<feature type="transmembrane region" description="Helical" evidence="7">
    <location>
        <begin position="59"/>
        <end position="81"/>
    </location>
</feature>
<dbReference type="PANTHER" id="PTHR30589:SF0">
    <property type="entry name" value="PHOSPHATIDYLGLYCEROL--PROLIPOPROTEIN DIACYLGLYCERYL TRANSFERASE"/>
    <property type="match status" value="1"/>
</dbReference>
<feature type="transmembrane region" description="Helical" evidence="7">
    <location>
        <begin position="243"/>
        <end position="266"/>
    </location>
</feature>
<feature type="binding site" evidence="7">
    <location>
        <position position="153"/>
    </location>
    <ligand>
        <name>a 1,2-diacyl-sn-glycero-3-phospho-(1'-sn-glycerol)</name>
        <dbReference type="ChEBI" id="CHEBI:64716"/>
    </ligand>
</feature>
<keyword evidence="2 7" id="KW-1003">Cell membrane</keyword>
<feature type="transmembrane region" description="Helical" evidence="7">
    <location>
        <begin position="110"/>
        <end position="127"/>
    </location>
</feature>
<evidence type="ECO:0000256" key="4">
    <source>
        <dbReference type="ARBA" id="ARBA00022692"/>
    </source>
</evidence>
<evidence type="ECO:0000313" key="9">
    <source>
        <dbReference type="Proteomes" id="UP000199421"/>
    </source>
</evidence>
<keyword evidence="8" id="KW-0449">Lipoprotein</keyword>
<dbReference type="AlphaFoldDB" id="A0A1H7PNV9"/>
<keyword evidence="9" id="KW-1185">Reference proteome</keyword>
<dbReference type="UniPathway" id="UPA00664"/>
<keyword evidence="6 7" id="KW-0472">Membrane</keyword>
<dbReference type="Proteomes" id="UP000199421">
    <property type="component" value="Unassembled WGS sequence"/>
</dbReference>
<feature type="transmembrane region" description="Helical" evidence="7">
    <location>
        <begin position="26"/>
        <end position="47"/>
    </location>
</feature>
<proteinExistence type="inferred from homology"/>
<dbReference type="GO" id="GO:0008961">
    <property type="term" value="F:phosphatidylglycerol-prolipoprotein diacylglyceryl transferase activity"/>
    <property type="evidence" value="ECO:0007669"/>
    <property type="project" value="UniProtKB-UniRule"/>
</dbReference>
<evidence type="ECO:0000256" key="7">
    <source>
        <dbReference type="HAMAP-Rule" id="MF_01147"/>
    </source>
</evidence>
<feature type="transmembrane region" description="Helical" evidence="7">
    <location>
        <begin position="186"/>
        <end position="205"/>
    </location>
</feature>